<evidence type="ECO:0000313" key="2">
    <source>
        <dbReference type="Proteomes" id="UP001234178"/>
    </source>
</evidence>
<dbReference type="Proteomes" id="UP001234178">
    <property type="component" value="Unassembled WGS sequence"/>
</dbReference>
<reference evidence="1 2" key="1">
    <citation type="journal article" date="2023" name="Nucleic Acids Res.">
        <title>The hologenome of Daphnia magna reveals possible DNA methylation and microbiome-mediated evolution of the host genome.</title>
        <authorList>
            <person name="Chaturvedi A."/>
            <person name="Li X."/>
            <person name="Dhandapani V."/>
            <person name="Marshall H."/>
            <person name="Kissane S."/>
            <person name="Cuenca-Cambronero M."/>
            <person name="Asole G."/>
            <person name="Calvet F."/>
            <person name="Ruiz-Romero M."/>
            <person name="Marangio P."/>
            <person name="Guigo R."/>
            <person name="Rago D."/>
            <person name="Mirbahai L."/>
            <person name="Eastwood N."/>
            <person name="Colbourne J.K."/>
            <person name="Zhou J."/>
            <person name="Mallon E."/>
            <person name="Orsini L."/>
        </authorList>
    </citation>
    <scope>NUCLEOTIDE SEQUENCE [LARGE SCALE GENOMIC DNA]</scope>
    <source>
        <strain evidence="1">LRV0_1</strain>
    </source>
</reference>
<protein>
    <submittedName>
        <fullName evidence="1">Uncharacterized protein</fullName>
    </submittedName>
</protein>
<dbReference type="EMBL" id="JAOYFB010000005">
    <property type="protein sequence ID" value="KAK4016847.1"/>
    <property type="molecule type" value="Genomic_DNA"/>
</dbReference>
<comment type="caution">
    <text evidence="1">The sequence shown here is derived from an EMBL/GenBank/DDBJ whole genome shotgun (WGS) entry which is preliminary data.</text>
</comment>
<gene>
    <name evidence="1" type="ORF">OUZ56_031814</name>
</gene>
<proteinExistence type="predicted"/>
<organism evidence="1 2">
    <name type="scientific">Daphnia magna</name>
    <dbReference type="NCBI Taxonomy" id="35525"/>
    <lineage>
        <taxon>Eukaryota</taxon>
        <taxon>Metazoa</taxon>
        <taxon>Ecdysozoa</taxon>
        <taxon>Arthropoda</taxon>
        <taxon>Crustacea</taxon>
        <taxon>Branchiopoda</taxon>
        <taxon>Diplostraca</taxon>
        <taxon>Cladocera</taxon>
        <taxon>Anomopoda</taxon>
        <taxon>Daphniidae</taxon>
        <taxon>Daphnia</taxon>
    </lineage>
</organism>
<keyword evidence="2" id="KW-1185">Reference proteome</keyword>
<sequence>MSSSANSSELINRSTERAEQSYILYNIQMRNELRHRDARGGRRGTWIERRKKRNNRKYFSVEMDIRNYRLDKKTSGEFRTTTPSSGKLL</sequence>
<evidence type="ECO:0000313" key="1">
    <source>
        <dbReference type="EMBL" id="KAK4016847.1"/>
    </source>
</evidence>
<name>A0ABQ9ZV99_9CRUS</name>
<accession>A0ABQ9ZV99</accession>